<feature type="compositionally biased region" description="Acidic residues" evidence="1">
    <location>
        <begin position="300"/>
        <end position="321"/>
    </location>
</feature>
<evidence type="ECO:0000313" key="3">
    <source>
        <dbReference type="Proteomes" id="UP001203297"/>
    </source>
</evidence>
<reference evidence="2" key="1">
    <citation type="journal article" date="2022" name="New Phytol.">
        <title>Evolutionary transition to the ectomycorrhizal habit in the genomes of a hyperdiverse lineage of mushroom-forming fungi.</title>
        <authorList>
            <person name="Looney B."/>
            <person name="Miyauchi S."/>
            <person name="Morin E."/>
            <person name="Drula E."/>
            <person name="Courty P.E."/>
            <person name="Kohler A."/>
            <person name="Kuo A."/>
            <person name="LaButti K."/>
            <person name="Pangilinan J."/>
            <person name="Lipzen A."/>
            <person name="Riley R."/>
            <person name="Andreopoulos W."/>
            <person name="He G."/>
            <person name="Johnson J."/>
            <person name="Nolan M."/>
            <person name="Tritt A."/>
            <person name="Barry K.W."/>
            <person name="Grigoriev I.V."/>
            <person name="Nagy L.G."/>
            <person name="Hibbett D."/>
            <person name="Henrissat B."/>
            <person name="Matheny P.B."/>
            <person name="Labbe J."/>
            <person name="Martin F.M."/>
        </authorList>
    </citation>
    <scope>NUCLEOTIDE SEQUENCE</scope>
    <source>
        <strain evidence="2">BPL690</strain>
    </source>
</reference>
<sequence>MAHYSSLFTMGLLSERASPPSSPKSNIFNKFRKSSLPTRALSKPLEKSAPSDGLHALPQFTNPFSDSPNSHNELRSFLSLDLAAEKSLMAHRSDKVLSPLDMDFSLRGPLCSANLSPGQRKVSSPSSTWHHPVPTSPHSLTSARRGSRDSLRTLPSPRPAPSVALPEIPSCHKEPRPLPTVIIPSPSSFPFSSSSSFVEPVQGSSAMSHQHSLSAPPTTSCTDILTPSPISPKFPPFSPLSPRCSRHASFMSFSSTSTSIRTTRRRNAERSNALACLEGRSRTSGRIPRSMRHRNFMSMSDDEDEEVEGDTGEDGDVEDDSDVSKPLDALNSSLRVPIPVTVSTATTNSHCPIDEEEDRVLPVVAMLSPTEISTVKPKTRSRCSTLESWLPLVNFIDLKDDELPAWRGIVEIVSGL</sequence>
<feature type="region of interest" description="Disordered" evidence="1">
    <location>
        <begin position="39"/>
        <end position="68"/>
    </location>
</feature>
<gene>
    <name evidence="2" type="ORF">B0F90DRAFT_970333</name>
</gene>
<dbReference type="Proteomes" id="UP001203297">
    <property type="component" value="Unassembled WGS sequence"/>
</dbReference>
<evidence type="ECO:0000256" key="1">
    <source>
        <dbReference type="SAM" id="MobiDB-lite"/>
    </source>
</evidence>
<feature type="compositionally biased region" description="Polar residues" evidence="1">
    <location>
        <begin position="115"/>
        <end position="129"/>
    </location>
</feature>
<organism evidence="2 3">
    <name type="scientific">Multifurca ochricompacta</name>
    <dbReference type="NCBI Taxonomy" id="376703"/>
    <lineage>
        <taxon>Eukaryota</taxon>
        <taxon>Fungi</taxon>
        <taxon>Dikarya</taxon>
        <taxon>Basidiomycota</taxon>
        <taxon>Agaricomycotina</taxon>
        <taxon>Agaricomycetes</taxon>
        <taxon>Russulales</taxon>
        <taxon>Russulaceae</taxon>
        <taxon>Multifurca</taxon>
    </lineage>
</organism>
<comment type="caution">
    <text evidence="2">The sequence shown here is derived from an EMBL/GenBank/DDBJ whole genome shotgun (WGS) entry which is preliminary data.</text>
</comment>
<dbReference type="AlphaFoldDB" id="A0AAD4M9Y4"/>
<keyword evidence="3" id="KW-1185">Reference proteome</keyword>
<protein>
    <submittedName>
        <fullName evidence="2">Uncharacterized protein</fullName>
    </submittedName>
</protein>
<feature type="region of interest" description="Disordered" evidence="1">
    <location>
        <begin position="292"/>
        <end position="330"/>
    </location>
</feature>
<evidence type="ECO:0000313" key="2">
    <source>
        <dbReference type="EMBL" id="KAI0306160.1"/>
    </source>
</evidence>
<dbReference type="EMBL" id="WTXG01000004">
    <property type="protein sequence ID" value="KAI0306160.1"/>
    <property type="molecule type" value="Genomic_DNA"/>
</dbReference>
<feature type="region of interest" description="Disordered" evidence="1">
    <location>
        <begin position="115"/>
        <end position="171"/>
    </location>
</feature>
<accession>A0AAD4M9Y4</accession>
<proteinExistence type="predicted"/>
<name>A0AAD4M9Y4_9AGAM</name>
<feature type="compositionally biased region" description="Polar residues" evidence="1">
    <location>
        <begin position="59"/>
        <end position="68"/>
    </location>
</feature>